<dbReference type="WBParaSite" id="TTAC_0000350501-mRNA-1">
    <property type="protein sequence ID" value="TTAC_0000350501-mRNA-1"/>
    <property type="gene ID" value="TTAC_0000350501"/>
</dbReference>
<organism evidence="4">
    <name type="scientific">Hydatigena taeniaeformis</name>
    <name type="common">Feline tapeworm</name>
    <name type="synonym">Taenia taeniaeformis</name>
    <dbReference type="NCBI Taxonomy" id="6205"/>
    <lineage>
        <taxon>Eukaryota</taxon>
        <taxon>Metazoa</taxon>
        <taxon>Spiralia</taxon>
        <taxon>Lophotrochozoa</taxon>
        <taxon>Platyhelminthes</taxon>
        <taxon>Cestoda</taxon>
        <taxon>Eucestoda</taxon>
        <taxon>Cyclophyllidea</taxon>
        <taxon>Taeniidae</taxon>
        <taxon>Hydatigera</taxon>
    </lineage>
</organism>
<sequence length="181" mass="21271">MWKNVKPGVYIEFTTDDGESLDGEVLCSDENKKFFMFQRPAKSGRHDTYDVFLYRHENVKEMKIVKQNSSFSYPELDLEKVTARSSRNERQEQERIKLFESDVPKEVRELFEHLSKTLPGDAQFSVRWVKPDIHVLDQTIIKAPYSVESVQFKNESAKAKSERDYVRKLVEKFYSERSSGS</sequence>
<dbReference type="OrthoDB" id="1057137at2759"/>
<proteinExistence type="predicted"/>
<evidence type="ECO:0000259" key="1">
    <source>
        <dbReference type="PROSITE" id="PS52001"/>
    </source>
</evidence>
<name>A0A0R3WRW5_HYDTA</name>
<dbReference type="SMART" id="SM00995">
    <property type="entry name" value="AD"/>
    <property type="match status" value="1"/>
</dbReference>
<protein>
    <submittedName>
        <fullName evidence="4">AD domain-containing protein</fullName>
    </submittedName>
</protein>
<keyword evidence="3" id="KW-1185">Reference proteome</keyword>
<dbReference type="InterPro" id="IPR039683">
    <property type="entry name" value="Lsm12-like"/>
</dbReference>
<dbReference type="AlphaFoldDB" id="A0A0R3WRW5"/>
<gene>
    <name evidence="2" type="ORF">TTAC_LOCUS3490</name>
</gene>
<dbReference type="Proteomes" id="UP000274429">
    <property type="component" value="Unassembled WGS sequence"/>
</dbReference>
<dbReference type="EMBL" id="UYWX01002522">
    <property type="protein sequence ID" value="VDM22740.1"/>
    <property type="molecule type" value="Genomic_DNA"/>
</dbReference>
<reference evidence="2 3" key="2">
    <citation type="submission" date="2018-11" db="EMBL/GenBank/DDBJ databases">
        <authorList>
            <consortium name="Pathogen Informatics"/>
        </authorList>
    </citation>
    <scope>NUCLEOTIDE SEQUENCE [LARGE SCALE GENOMIC DNA]</scope>
</reference>
<dbReference type="InterPro" id="IPR019181">
    <property type="entry name" value="LSM12_ABD"/>
</dbReference>
<dbReference type="PROSITE" id="PS52001">
    <property type="entry name" value="AD"/>
    <property type="match status" value="1"/>
</dbReference>
<dbReference type="PANTHER" id="PTHR13542">
    <property type="entry name" value="LSM12 HOMOLOG"/>
    <property type="match status" value="1"/>
</dbReference>
<evidence type="ECO:0000313" key="2">
    <source>
        <dbReference type="EMBL" id="VDM22740.1"/>
    </source>
</evidence>
<reference evidence="4" key="1">
    <citation type="submission" date="2017-02" db="UniProtKB">
        <authorList>
            <consortium name="WormBaseParasite"/>
        </authorList>
    </citation>
    <scope>IDENTIFICATION</scope>
</reference>
<dbReference type="InterPro" id="IPR047574">
    <property type="entry name" value="AD"/>
</dbReference>
<feature type="domain" description="AD" evidence="1">
    <location>
        <begin position="74"/>
        <end position="178"/>
    </location>
</feature>
<dbReference type="Pfam" id="PF09793">
    <property type="entry name" value="AD"/>
    <property type="match status" value="1"/>
</dbReference>
<evidence type="ECO:0000313" key="4">
    <source>
        <dbReference type="WBParaSite" id="TTAC_0000350501-mRNA-1"/>
    </source>
</evidence>
<dbReference type="STRING" id="6205.A0A0R3WRW5"/>
<evidence type="ECO:0000313" key="3">
    <source>
        <dbReference type="Proteomes" id="UP000274429"/>
    </source>
</evidence>
<accession>A0A0R3WRW5</accession>